<dbReference type="EMBL" id="CAJVPJ010007870">
    <property type="protein sequence ID" value="CAG8678097.1"/>
    <property type="molecule type" value="Genomic_DNA"/>
</dbReference>
<feature type="non-terminal residue" evidence="2">
    <location>
        <position position="99"/>
    </location>
</feature>
<evidence type="ECO:0000313" key="3">
    <source>
        <dbReference type="Proteomes" id="UP000789572"/>
    </source>
</evidence>
<dbReference type="AlphaFoldDB" id="A0A9N9EGW7"/>
<dbReference type="OrthoDB" id="2441001at2759"/>
<comment type="caution">
    <text evidence="2">The sequence shown here is derived from an EMBL/GenBank/DDBJ whole genome shotgun (WGS) entry which is preliminary data.</text>
</comment>
<dbReference type="InterPro" id="IPR036910">
    <property type="entry name" value="HMG_box_dom_sf"/>
</dbReference>
<proteinExistence type="predicted"/>
<dbReference type="Proteomes" id="UP000789572">
    <property type="component" value="Unassembled WGS sequence"/>
</dbReference>
<name>A0A9N9EGW7_9GLOM</name>
<dbReference type="Gene3D" id="1.10.30.10">
    <property type="entry name" value="High mobility group box domain"/>
    <property type="match status" value="1"/>
</dbReference>
<sequence>MEKKFTEITFNQDPDMENRHKSWFENPPAEVALGMTVEELLAPSKRKKSRTAPPRPQQSYILFRKNFMALNEAMEFGNVSSASRAEWRKAPPVVREFFE</sequence>
<protein>
    <submittedName>
        <fullName evidence="2">7688_t:CDS:1</fullName>
    </submittedName>
</protein>
<evidence type="ECO:0000313" key="2">
    <source>
        <dbReference type="EMBL" id="CAG8678097.1"/>
    </source>
</evidence>
<organism evidence="2 3">
    <name type="scientific">Paraglomus occultum</name>
    <dbReference type="NCBI Taxonomy" id="144539"/>
    <lineage>
        <taxon>Eukaryota</taxon>
        <taxon>Fungi</taxon>
        <taxon>Fungi incertae sedis</taxon>
        <taxon>Mucoromycota</taxon>
        <taxon>Glomeromycotina</taxon>
        <taxon>Glomeromycetes</taxon>
        <taxon>Paraglomerales</taxon>
        <taxon>Paraglomeraceae</taxon>
        <taxon>Paraglomus</taxon>
    </lineage>
</organism>
<keyword evidence="3" id="KW-1185">Reference proteome</keyword>
<dbReference type="SUPFAM" id="SSF47095">
    <property type="entry name" value="HMG-box"/>
    <property type="match status" value="1"/>
</dbReference>
<feature type="region of interest" description="Disordered" evidence="1">
    <location>
        <begin position="1"/>
        <end position="22"/>
    </location>
</feature>
<evidence type="ECO:0000256" key="1">
    <source>
        <dbReference type="SAM" id="MobiDB-lite"/>
    </source>
</evidence>
<accession>A0A9N9EGW7</accession>
<reference evidence="2" key="1">
    <citation type="submission" date="2021-06" db="EMBL/GenBank/DDBJ databases">
        <authorList>
            <person name="Kallberg Y."/>
            <person name="Tangrot J."/>
            <person name="Rosling A."/>
        </authorList>
    </citation>
    <scope>NUCLEOTIDE SEQUENCE</scope>
    <source>
        <strain evidence="2">IA702</strain>
    </source>
</reference>
<gene>
    <name evidence="2" type="ORF">POCULU_LOCUS11341</name>
</gene>